<gene>
    <name evidence="4" type="ORF">L798_04640</name>
</gene>
<dbReference type="AlphaFoldDB" id="A0A067RAU3"/>
<organism evidence="4 5">
    <name type="scientific">Zootermopsis nevadensis</name>
    <name type="common">Dampwood termite</name>
    <dbReference type="NCBI Taxonomy" id="136037"/>
    <lineage>
        <taxon>Eukaryota</taxon>
        <taxon>Metazoa</taxon>
        <taxon>Ecdysozoa</taxon>
        <taxon>Arthropoda</taxon>
        <taxon>Hexapoda</taxon>
        <taxon>Insecta</taxon>
        <taxon>Pterygota</taxon>
        <taxon>Neoptera</taxon>
        <taxon>Polyneoptera</taxon>
        <taxon>Dictyoptera</taxon>
        <taxon>Blattodea</taxon>
        <taxon>Blattoidea</taxon>
        <taxon>Termitoidae</taxon>
        <taxon>Termopsidae</taxon>
        <taxon>Zootermopsis</taxon>
    </lineage>
</organism>
<accession>A0A067RAU3</accession>
<dbReference type="GO" id="GO:0031012">
    <property type="term" value="C:extracellular matrix"/>
    <property type="evidence" value="ECO:0007669"/>
    <property type="project" value="TreeGrafter"/>
</dbReference>
<evidence type="ECO:0000313" key="4">
    <source>
        <dbReference type="EMBL" id="KDR20837.1"/>
    </source>
</evidence>
<dbReference type="InterPro" id="IPR000618">
    <property type="entry name" value="Insect_cuticle"/>
</dbReference>
<dbReference type="PANTHER" id="PTHR12236:SF79">
    <property type="entry name" value="CUTICULAR PROTEIN 50CB-RELATED"/>
    <property type="match status" value="1"/>
</dbReference>
<keyword evidence="3" id="KW-0732">Signal</keyword>
<evidence type="ECO:0000313" key="5">
    <source>
        <dbReference type="Proteomes" id="UP000027135"/>
    </source>
</evidence>
<dbReference type="PRINTS" id="PR00947">
    <property type="entry name" value="CUTICLE"/>
</dbReference>
<dbReference type="EMBL" id="KK852584">
    <property type="protein sequence ID" value="KDR20837.1"/>
    <property type="molecule type" value="Genomic_DNA"/>
</dbReference>
<dbReference type="PROSITE" id="PS00233">
    <property type="entry name" value="CHIT_BIND_RR_1"/>
    <property type="match status" value="1"/>
</dbReference>
<dbReference type="PROSITE" id="PS51155">
    <property type="entry name" value="CHIT_BIND_RR_2"/>
    <property type="match status" value="1"/>
</dbReference>
<keyword evidence="1 2" id="KW-0193">Cuticle</keyword>
<dbReference type="OrthoDB" id="8021718at2759"/>
<name>A0A067RAU3_ZOONE</name>
<proteinExistence type="predicted"/>
<feature type="chain" id="PRO_5001644954" evidence="3">
    <location>
        <begin position="21"/>
        <end position="166"/>
    </location>
</feature>
<dbReference type="eggNOG" id="ENOG502SS39">
    <property type="taxonomic scope" value="Eukaryota"/>
</dbReference>
<dbReference type="OMA" id="NAEYETH"/>
<dbReference type="STRING" id="136037.A0A067RAU3"/>
<protein>
    <submittedName>
        <fullName evidence="4">Uncharacterized protein</fullName>
    </submittedName>
</protein>
<evidence type="ECO:0000256" key="2">
    <source>
        <dbReference type="PROSITE-ProRule" id="PRU00497"/>
    </source>
</evidence>
<evidence type="ECO:0000256" key="3">
    <source>
        <dbReference type="SAM" id="SignalP"/>
    </source>
</evidence>
<dbReference type="Pfam" id="PF00379">
    <property type="entry name" value="Chitin_bind_4"/>
    <property type="match status" value="1"/>
</dbReference>
<keyword evidence="5" id="KW-1185">Reference proteome</keyword>
<dbReference type="InterPro" id="IPR051217">
    <property type="entry name" value="Insect_Cuticle_Struc_Prot"/>
</dbReference>
<dbReference type="GO" id="GO:0042302">
    <property type="term" value="F:structural constituent of cuticle"/>
    <property type="evidence" value="ECO:0007669"/>
    <property type="project" value="UniProtKB-UniRule"/>
</dbReference>
<dbReference type="Proteomes" id="UP000027135">
    <property type="component" value="Unassembled WGS sequence"/>
</dbReference>
<feature type="signal peptide" evidence="3">
    <location>
        <begin position="1"/>
        <end position="20"/>
    </location>
</feature>
<dbReference type="PANTHER" id="PTHR12236">
    <property type="entry name" value="STRUCTURAL CONTITUENT OF CUTICLE"/>
    <property type="match status" value="1"/>
</dbReference>
<dbReference type="GO" id="GO:0005615">
    <property type="term" value="C:extracellular space"/>
    <property type="evidence" value="ECO:0007669"/>
    <property type="project" value="TreeGrafter"/>
</dbReference>
<dbReference type="InterPro" id="IPR031311">
    <property type="entry name" value="CHIT_BIND_RR_consensus"/>
</dbReference>
<sequence>MARRLLQMSAVLLVLATTESAPSIGRLSEAEWESYHETNHQGPGTYAFGYDVEDPASGNTQFRQEERHPNGTVTGSYGVIEPDGNVRIVRYIADSMGYRATMQTTKKRFGSAGTVGSRSQAKITYPHSYNSVPRGQVLETPYVAVKDKPNSKFYFLTNNQNYIYKN</sequence>
<dbReference type="InParanoid" id="A0A067RAU3"/>
<evidence type="ECO:0000256" key="1">
    <source>
        <dbReference type="ARBA" id="ARBA00022460"/>
    </source>
</evidence>
<reference evidence="4 5" key="1">
    <citation type="journal article" date="2014" name="Nat. Commun.">
        <title>Molecular traces of alternative social organization in a termite genome.</title>
        <authorList>
            <person name="Terrapon N."/>
            <person name="Li C."/>
            <person name="Robertson H.M."/>
            <person name="Ji L."/>
            <person name="Meng X."/>
            <person name="Booth W."/>
            <person name="Chen Z."/>
            <person name="Childers C.P."/>
            <person name="Glastad K.M."/>
            <person name="Gokhale K."/>
            <person name="Gowin J."/>
            <person name="Gronenberg W."/>
            <person name="Hermansen R.A."/>
            <person name="Hu H."/>
            <person name="Hunt B.G."/>
            <person name="Huylmans A.K."/>
            <person name="Khalil S.M."/>
            <person name="Mitchell R.D."/>
            <person name="Munoz-Torres M.C."/>
            <person name="Mustard J.A."/>
            <person name="Pan H."/>
            <person name="Reese J.T."/>
            <person name="Scharf M.E."/>
            <person name="Sun F."/>
            <person name="Vogel H."/>
            <person name="Xiao J."/>
            <person name="Yang W."/>
            <person name="Yang Z."/>
            <person name="Yang Z."/>
            <person name="Zhou J."/>
            <person name="Zhu J."/>
            <person name="Brent C.S."/>
            <person name="Elsik C.G."/>
            <person name="Goodisman M.A."/>
            <person name="Liberles D.A."/>
            <person name="Roe R.M."/>
            <person name="Vargo E.L."/>
            <person name="Vilcinskas A."/>
            <person name="Wang J."/>
            <person name="Bornberg-Bauer E."/>
            <person name="Korb J."/>
            <person name="Zhang G."/>
            <person name="Liebig J."/>
        </authorList>
    </citation>
    <scope>NUCLEOTIDE SEQUENCE [LARGE SCALE GENOMIC DNA]</scope>
    <source>
        <tissue evidence="4">Whole organism</tissue>
    </source>
</reference>